<dbReference type="EMBL" id="JAJFAZ020000007">
    <property type="protein sequence ID" value="KAI5316850.1"/>
    <property type="molecule type" value="Genomic_DNA"/>
</dbReference>
<organism evidence="3 4">
    <name type="scientific">Prunus dulcis</name>
    <name type="common">Almond</name>
    <name type="synonym">Amygdalus dulcis</name>
    <dbReference type="NCBI Taxonomy" id="3755"/>
    <lineage>
        <taxon>Eukaryota</taxon>
        <taxon>Viridiplantae</taxon>
        <taxon>Streptophyta</taxon>
        <taxon>Embryophyta</taxon>
        <taxon>Tracheophyta</taxon>
        <taxon>Spermatophyta</taxon>
        <taxon>Magnoliopsida</taxon>
        <taxon>eudicotyledons</taxon>
        <taxon>Gunneridae</taxon>
        <taxon>Pentapetalae</taxon>
        <taxon>rosids</taxon>
        <taxon>fabids</taxon>
        <taxon>Rosales</taxon>
        <taxon>Rosaceae</taxon>
        <taxon>Amygdaloideae</taxon>
        <taxon>Amygdaleae</taxon>
        <taxon>Prunus</taxon>
    </lineage>
</organism>
<feature type="region of interest" description="Disordered" evidence="1">
    <location>
        <begin position="1"/>
        <end position="31"/>
    </location>
</feature>
<evidence type="ECO:0000256" key="1">
    <source>
        <dbReference type="SAM" id="MobiDB-lite"/>
    </source>
</evidence>
<dbReference type="Proteomes" id="UP001054821">
    <property type="component" value="Chromosome 7"/>
</dbReference>
<comment type="caution">
    <text evidence="3">The sequence shown here is derived from an EMBL/GenBank/DDBJ whole genome shotgun (WGS) entry which is preliminary data.</text>
</comment>
<protein>
    <recommendedName>
        <fullName evidence="2">Reverse transcriptase Ty1/copia-type domain-containing protein</fullName>
    </recommendedName>
</protein>
<sequence>MQSSDEHLSIFSPIALENKQPPENQRPRKRPAWMIDSLNGDELSDDDATTHFALFVDSDLISFEEAVKDTKWQKAMEAEINSIEKNHTWELTDFPNGRKTIGVKWVFKTKLNEKDEIGKHKAHLMAKGYKQEYGVDYKEVFVPVSR</sequence>
<name>A0AAD4V1N5_PRUDU</name>
<dbReference type="InterPro" id="IPR013103">
    <property type="entry name" value="RVT_2"/>
</dbReference>
<accession>A0AAD4V1N5</accession>
<gene>
    <name evidence="3" type="ORF">L3X38_036557</name>
</gene>
<evidence type="ECO:0000313" key="4">
    <source>
        <dbReference type="Proteomes" id="UP001054821"/>
    </source>
</evidence>
<dbReference type="AlphaFoldDB" id="A0AAD4V1N5"/>
<proteinExistence type="predicted"/>
<dbReference type="Pfam" id="PF07727">
    <property type="entry name" value="RVT_2"/>
    <property type="match status" value="1"/>
</dbReference>
<evidence type="ECO:0000259" key="2">
    <source>
        <dbReference type="Pfam" id="PF07727"/>
    </source>
</evidence>
<evidence type="ECO:0000313" key="3">
    <source>
        <dbReference type="EMBL" id="KAI5316850.1"/>
    </source>
</evidence>
<keyword evidence="4" id="KW-1185">Reference proteome</keyword>
<reference evidence="3 4" key="1">
    <citation type="journal article" date="2022" name="G3 (Bethesda)">
        <title>Whole-genome sequence and methylome profiling of the almond [Prunus dulcis (Mill.) D.A. Webb] cultivar 'Nonpareil'.</title>
        <authorList>
            <person name="D'Amico-Willman K.M."/>
            <person name="Ouma W.Z."/>
            <person name="Meulia T."/>
            <person name="Sideli G.M."/>
            <person name="Gradziel T.M."/>
            <person name="Fresnedo-Ramirez J."/>
        </authorList>
    </citation>
    <scope>NUCLEOTIDE SEQUENCE [LARGE SCALE GENOMIC DNA]</scope>
    <source>
        <strain evidence="3">Clone GOH B32 T37-40</strain>
    </source>
</reference>
<feature type="domain" description="Reverse transcriptase Ty1/copia-type" evidence="2">
    <location>
        <begin position="86"/>
        <end position="146"/>
    </location>
</feature>